<dbReference type="OrthoDB" id="2377195at2759"/>
<evidence type="ECO:0000313" key="1">
    <source>
        <dbReference type="EMBL" id="CAG8639325.1"/>
    </source>
</evidence>
<gene>
    <name evidence="1" type="ORF">POCULU_LOCUS9331</name>
</gene>
<dbReference type="AlphaFoldDB" id="A0A9N9DK50"/>
<reference evidence="1" key="1">
    <citation type="submission" date="2021-06" db="EMBL/GenBank/DDBJ databases">
        <authorList>
            <person name="Kallberg Y."/>
            <person name="Tangrot J."/>
            <person name="Rosling A."/>
        </authorList>
    </citation>
    <scope>NUCLEOTIDE SEQUENCE</scope>
    <source>
        <strain evidence="1">IA702</strain>
    </source>
</reference>
<protein>
    <submittedName>
        <fullName evidence="1">9075_t:CDS:1</fullName>
    </submittedName>
</protein>
<feature type="non-terminal residue" evidence="1">
    <location>
        <position position="128"/>
    </location>
</feature>
<accession>A0A9N9DK50</accession>
<evidence type="ECO:0000313" key="2">
    <source>
        <dbReference type="Proteomes" id="UP000789572"/>
    </source>
</evidence>
<proteinExistence type="predicted"/>
<dbReference type="Proteomes" id="UP000789572">
    <property type="component" value="Unassembled WGS sequence"/>
</dbReference>
<name>A0A9N9DK50_9GLOM</name>
<organism evidence="1 2">
    <name type="scientific">Paraglomus occultum</name>
    <dbReference type="NCBI Taxonomy" id="144539"/>
    <lineage>
        <taxon>Eukaryota</taxon>
        <taxon>Fungi</taxon>
        <taxon>Fungi incertae sedis</taxon>
        <taxon>Mucoromycota</taxon>
        <taxon>Glomeromycotina</taxon>
        <taxon>Glomeromycetes</taxon>
        <taxon>Paraglomerales</taxon>
        <taxon>Paraglomeraceae</taxon>
        <taxon>Paraglomus</taxon>
    </lineage>
</organism>
<dbReference type="EMBL" id="CAJVPJ010003392">
    <property type="protein sequence ID" value="CAG8639325.1"/>
    <property type="molecule type" value="Genomic_DNA"/>
</dbReference>
<keyword evidence="2" id="KW-1185">Reference proteome</keyword>
<sequence length="128" mass="14285">EVTAFFDQMDKKLRANENLFDTKTDLYGSEVAVQMIDAKLSSFQSEISSVSNVVTTSATEHDSEKKEHESFVNVEATADEAEYALTNPDNNRIVSETIQTSSSAQAYVYDQEADDEEIDKIFITIADI</sequence>
<comment type="caution">
    <text evidence="1">The sequence shown here is derived from an EMBL/GenBank/DDBJ whole genome shotgun (WGS) entry which is preliminary data.</text>
</comment>